<dbReference type="InterPro" id="IPR025312">
    <property type="entry name" value="DUF4216"/>
</dbReference>
<feature type="compositionally biased region" description="Low complexity" evidence="3">
    <location>
        <begin position="1220"/>
        <end position="1233"/>
    </location>
</feature>
<proteinExistence type="predicted"/>
<dbReference type="Pfam" id="PF13976">
    <property type="entry name" value="gag_pre-integrs"/>
    <property type="match status" value="1"/>
</dbReference>
<dbReference type="InterPro" id="IPR001584">
    <property type="entry name" value="Integrase_cat-core"/>
</dbReference>
<dbReference type="Pfam" id="PF13963">
    <property type="entry name" value="Transpos_assoc"/>
    <property type="match status" value="1"/>
</dbReference>
<dbReference type="SUPFAM" id="SSF53098">
    <property type="entry name" value="Ribonuclease H-like"/>
    <property type="match status" value="1"/>
</dbReference>
<keyword evidence="1" id="KW-0863">Zinc-finger</keyword>
<dbReference type="SUPFAM" id="SSF56672">
    <property type="entry name" value="DNA/RNA polymerases"/>
    <property type="match status" value="1"/>
</dbReference>
<feature type="domain" description="Integrase catalytic" evidence="5">
    <location>
        <begin position="943"/>
        <end position="1109"/>
    </location>
</feature>
<dbReference type="InterPro" id="IPR012337">
    <property type="entry name" value="RNaseH-like_sf"/>
</dbReference>
<feature type="region of interest" description="Disordered" evidence="3">
    <location>
        <begin position="1663"/>
        <end position="1707"/>
    </location>
</feature>
<keyword evidence="7" id="KW-1185">Reference proteome</keyword>
<dbReference type="InterPro" id="IPR036397">
    <property type="entry name" value="RNaseH_sf"/>
</dbReference>
<evidence type="ECO:0000256" key="2">
    <source>
        <dbReference type="SAM" id="Coils"/>
    </source>
</evidence>
<feature type="compositionally biased region" description="Basic and acidic residues" evidence="3">
    <location>
        <begin position="784"/>
        <end position="803"/>
    </location>
</feature>
<keyword evidence="1" id="KW-0862">Zinc</keyword>
<dbReference type="InterPro" id="IPR036875">
    <property type="entry name" value="Znf_CCHC_sf"/>
</dbReference>
<dbReference type="PROSITE" id="PS50994">
    <property type="entry name" value="INTEGRASE"/>
    <property type="match status" value="1"/>
</dbReference>
<dbReference type="GO" id="GO:0008270">
    <property type="term" value="F:zinc ion binding"/>
    <property type="evidence" value="ECO:0007669"/>
    <property type="project" value="UniProtKB-KW"/>
</dbReference>
<dbReference type="SUPFAM" id="SSF57756">
    <property type="entry name" value="Retrovirus zinc finger-like domains"/>
    <property type="match status" value="1"/>
</dbReference>
<sequence length="2683" mass="305911">MEKLFEGLDDDSNLSVKEMKSRLLAYDAEKKKKEDELQSQMAEMSVMLKNLTASGAPSGTSGSKETYNEVNHDYPRNTSPMPHINHSGTVPHFDGTHFPHWKSSMESHIRSCSVELWEIILHGYREPQDPIRLTSTEFYNRQLNASARDKIRSGINRKLLDQVNDIGSAKELWDRIVVLQEGTDLIQSSLYETAKQEAHRFMIREGESVADAYARLGALRVRIKGLGAEKYDDGFEMNEGFIKSKVIAMIAVKQEDTNLALNLQIMTKSADLNSDDLVSYVAANENMAKAGKMLMAMNRVDEASHNHEASHNLALKARADHGGEEEYEIEEDEEMTSTSDIATDFAFFAKKYKGKLPMLLNDKKKKRTCYNCDEESHFANECPYEKRVDKPKFIKGVKPRLKPNPINDRYKRNKGRAFVGAEYLSDEEEEDEEKEAGVAGLAFSKPGSLFTYDYSKDYSTENDVGSSFMARITQDDDSDDSSSSTTVGSCLMARETKVMEPPPSLSSVLDNEAENQDELTVLKELYNVRCTLRGEALVKFDFLMDSLKEKDESIEELEYHLNDKERRFNLLRQELKTERCISQGLKQQIETYELDKVKDLETIERAQSLTQELNASKEELEVAHASLTRDLDHLERANKLVKDELKKLGKNHDLLQETYSKALESMNDSIVDKNVASSSTTFTSEHAKLVAEHVRLQEELSLHVETNTYLESLVTKYGLNYYPNESACEQATTLEENVRLKKELAKFTTTKSKMGLDDLLSKQRSNNQKYGLGYVPKPYKKNNYKKEKPAQEKNKKVTNDGKAPKGKATSGDRTGPNNHYALFVDYYGDVYANYVGPRNGYAYRGSDNLKLVLVGYVENNLYVVDLSKESPSPSTCLMAAKHDEGWLWHRRLGHVNMRNLKQLLKGEHIVGLTGISFEKDRVCSACVAGKQLKKKHPIKSIVTTSRPLELLHLDLFGPSHYDTLGGSKYGLVIVDDYSRYSWVFLLKSKDETHREFITFAKKAQRTYESEIKAIRTDNGTEFKNYTMQEFVDDEGIKHEFSAPYTPQQNGVVERKNRTIIEMARTMLSEFNSPHNFWGEAISTAVHYSNRLFLRPLHNKTPYELLTGNKPNVTYIRVFGCKCLVKNNKGKLGKFETRTIEGIFVGYAENSHAYRYYNRSTGTIEVSCDVVFLEDNGSQVEQVVPCVAGNDDDPSSAIKHMGIGHIRPMEVHSDDQGDGIEVSSSPQVEPSSTQVEPSSATQDVSSTQDEPHPEEQEESPQPTEQDHDDDQETSSTHVQAQVVPHDQVLARDEFIDHEGTIRKIKAATRASDMKVDLVLGSISKGVRPKDHRINVIGTKWVFKNKQDEDGIVIRNKARLVAQGFAQIEGMDFEDTFAPVARLEAIRLLLAFASFHNFKLYQMDVKSAFLNGPLKETAYVAQPPGFEDPCRPNHVYLLHKALYGLKQAPRAWYEFLRDFLLQDGFCMGTVDSTLFTKRVKGGGLFICQIYVDDIIFGGTNPNHNKAFELLMTRKFEMSMMGELKFFLGFQVRQLAKGTFISQEKYVKDMLKKFNMTNASPMKTPMPVKGQLGSCDGEKDVDIKMNRQWMYIDRRFDEFTSGLENFIAVAEANKHGGFMYCPCVDCKNIVNYAHSSVIHSHLLRAGFMPSYYCWTKHGERGVMMEDNEEEEEDDDGYPNFPEYDDTAEGNEDNEVEDQEAPDEPADDDLGRAISDARRECETEKERLAFDKMIEDHNKLLYPTCEDGHKKLGSTLELLQWKAENGVTDSGFGKLLTIIKRKLPRGNELPASTYEAKKIVCPLGLDVQKIHACINDCVLYRGEYENLDACPVCTALRYKIRRDDDPGDVEGERPRKRVPAKVMWYAPIIPRLKRLFRNKEHARLLRWHKEDRKKDEMLRHPADGSQWRKIDREFPNFAQDARNLRFGLSTDGMNPFGEQSCSHSTWPVTLCIYNLPPWLCMKRKFIMMPVLIQGPKQPGNDIDVYLKPLVEELLQLWSLAGVRVWDEHKQEEFDLRALLFVTINDWPALGNISGQSNKGYNACTHCLHDLEGDYLEKGQKVVYLGHRRFLRITHPVRKKGKHYSGEADHRRKPPHRDGVDIFGMVKDLDVIFGKGPGGRSVPNDDAGHAPMWKKKSIFWDLPYWKVLEVRSSIDVMHVTKNLCVNLLGFLGVYGKTKDTPEAREDQQRWKDPKNLHERVKGRHLSSYALTKAEKEIFFECLRSIKVPSGFSSNIKGIINMEKKTFQNLKSHDCHVIMTQLLPIALRGLLPENVRLPIVKLCAFLNAISQKVINPEILPRLQNDVVQCLVSFELVFPPSFFNIMTHLLVHLVDEISILGPVFLHNMFPFERFMGVLKKYVHNRARPEGSISKGYGTEEVIEFCVDFIPDLKPIGVPESRHEGRLSGKGTLGRKSMICRDGISLTQAHYTVLQSSTLVAPYIGDHKNFLRSQNPGQSNDWIRREHMSTFGGWLQKHLLNNEDIDDQLYLLAQTPSSTVVTFQGYEINGNTFYTIAQDKKSTNQNSGVRFDAIMNEGPNDTYYGYIEDIWELDYGPSFKVPLFRCKWVNKTGGGVQVDKLYGMTTVDLNNLGYRDEPFVLAKDVAQVFYVKDMSTKPRKRKHKETNTSNDEPKRHIVLSGKRNIVGVEDKTDMSEDYNKFDEIPPFRVNIDPSIKLNDEDAPWLRLKKIK</sequence>
<dbReference type="InterPro" id="IPR057670">
    <property type="entry name" value="SH3_retrovirus"/>
</dbReference>
<protein>
    <submittedName>
        <fullName evidence="6">Uncharacterized protein</fullName>
    </submittedName>
</protein>
<dbReference type="Pfam" id="PF00665">
    <property type="entry name" value="rve"/>
    <property type="match status" value="1"/>
</dbReference>
<dbReference type="InterPro" id="IPR029480">
    <property type="entry name" value="Transpos_assoc"/>
</dbReference>
<dbReference type="GO" id="GO:0015074">
    <property type="term" value="P:DNA integration"/>
    <property type="evidence" value="ECO:0007669"/>
    <property type="project" value="InterPro"/>
</dbReference>
<dbReference type="Proteomes" id="UP001231189">
    <property type="component" value="Unassembled WGS sequence"/>
</dbReference>
<dbReference type="InterPro" id="IPR025724">
    <property type="entry name" value="GAG-pre-integrase_dom"/>
</dbReference>
<evidence type="ECO:0000313" key="6">
    <source>
        <dbReference type="EMBL" id="KAK1679851.1"/>
    </source>
</evidence>
<dbReference type="PANTHER" id="PTHR48258">
    <property type="entry name" value="DUF4218 DOMAIN-CONTAINING PROTEIN-RELATED"/>
    <property type="match status" value="1"/>
</dbReference>
<organism evidence="6 7">
    <name type="scientific">Lolium multiflorum</name>
    <name type="common">Italian ryegrass</name>
    <name type="synonym">Lolium perenne subsp. multiflorum</name>
    <dbReference type="NCBI Taxonomy" id="4521"/>
    <lineage>
        <taxon>Eukaryota</taxon>
        <taxon>Viridiplantae</taxon>
        <taxon>Streptophyta</taxon>
        <taxon>Embryophyta</taxon>
        <taxon>Tracheophyta</taxon>
        <taxon>Spermatophyta</taxon>
        <taxon>Magnoliopsida</taxon>
        <taxon>Liliopsida</taxon>
        <taxon>Poales</taxon>
        <taxon>Poaceae</taxon>
        <taxon>BOP clade</taxon>
        <taxon>Pooideae</taxon>
        <taxon>Poodae</taxon>
        <taxon>Poeae</taxon>
        <taxon>Poeae Chloroplast Group 2 (Poeae type)</taxon>
        <taxon>Loliodinae</taxon>
        <taxon>Loliinae</taxon>
        <taxon>Lolium</taxon>
    </lineage>
</organism>
<dbReference type="InterPro" id="IPR004242">
    <property type="entry name" value="Transposase_21"/>
</dbReference>
<dbReference type="EMBL" id="JAUUTY010000002">
    <property type="protein sequence ID" value="KAK1679851.1"/>
    <property type="molecule type" value="Genomic_DNA"/>
</dbReference>
<feature type="coiled-coil region" evidence="2">
    <location>
        <begin position="16"/>
        <end position="43"/>
    </location>
</feature>
<dbReference type="GO" id="GO:0003676">
    <property type="term" value="F:nucleic acid binding"/>
    <property type="evidence" value="ECO:0007669"/>
    <property type="project" value="InterPro"/>
</dbReference>
<dbReference type="Gene3D" id="3.30.420.10">
    <property type="entry name" value="Ribonuclease H-like superfamily/Ribonuclease H"/>
    <property type="match status" value="1"/>
</dbReference>
<feature type="coiled-coil region" evidence="2">
    <location>
        <begin position="547"/>
        <end position="574"/>
    </location>
</feature>
<dbReference type="Pfam" id="PF13952">
    <property type="entry name" value="DUF4216"/>
    <property type="match status" value="1"/>
</dbReference>
<evidence type="ECO:0000256" key="3">
    <source>
        <dbReference type="SAM" id="MobiDB-lite"/>
    </source>
</evidence>
<dbReference type="Pfam" id="PF07727">
    <property type="entry name" value="RVT_2"/>
    <property type="match status" value="1"/>
</dbReference>
<dbReference type="InterPro" id="IPR013103">
    <property type="entry name" value="RVT_2"/>
</dbReference>
<dbReference type="PROSITE" id="PS50158">
    <property type="entry name" value="ZF_CCHC"/>
    <property type="match status" value="1"/>
</dbReference>
<comment type="caution">
    <text evidence="6">The sequence shown here is derived from an EMBL/GenBank/DDBJ whole genome shotgun (WGS) entry which is preliminary data.</text>
</comment>
<feature type="region of interest" description="Disordered" evidence="3">
    <location>
        <begin position="1208"/>
        <end position="1284"/>
    </location>
</feature>
<evidence type="ECO:0000259" key="4">
    <source>
        <dbReference type="PROSITE" id="PS50158"/>
    </source>
</evidence>
<dbReference type="InterPro" id="IPR001878">
    <property type="entry name" value="Znf_CCHC"/>
</dbReference>
<feature type="compositionally biased region" description="Acidic residues" evidence="3">
    <location>
        <begin position="1663"/>
        <end position="1704"/>
    </location>
</feature>
<feature type="coiled-coil region" evidence="2">
    <location>
        <begin position="603"/>
        <end position="651"/>
    </location>
</feature>
<dbReference type="Pfam" id="PF02992">
    <property type="entry name" value="Transposase_21"/>
    <property type="match status" value="1"/>
</dbReference>
<feature type="region of interest" description="Disordered" evidence="3">
    <location>
        <begin position="767"/>
        <end position="814"/>
    </location>
</feature>
<accession>A0AAD8TCC8</accession>
<dbReference type="SMART" id="SM00343">
    <property type="entry name" value="ZnF_C2HC"/>
    <property type="match status" value="1"/>
</dbReference>
<reference evidence="6" key="1">
    <citation type="submission" date="2023-07" db="EMBL/GenBank/DDBJ databases">
        <title>A chromosome-level genome assembly of Lolium multiflorum.</title>
        <authorList>
            <person name="Chen Y."/>
            <person name="Copetti D."/>
            <person name="Kolliker R."/>
            <person name="Studer B."/>
        </authorList>
    </citation>
    <scope>NUCLEOTIDE SEQUENCE</scope>
    <source>
        <strain evidence="6">02402/16</strain>
        <tissue evidence="6">Leaf</tissue>
    </source>
</reference>
<feature type="domain" description="CCHC-type" evidence="4">
    <location>
        <begin position="369"/>
        <end position="383"/>
    </location>
</feature>
<evidence type="ECO:0000313" key="7">
    <source>
        <dbReference type="Proteomes" id="UP001231189"/>
    </source>
</evidence>
<keyword evidence="1" id="KW-0479">Metal-binding</keyword>
<gene>
    <name evidence="6" type="ORF">QYE76_040699</name>
</gene>
<evidence type="ECO:0000259" key="5">
    <source>
        <dbReference type="PROSITE" id="PS50994"/>
    </source>
</evidence>
<dbReference type="InterPro" id="IPR043502">
    <property type="entry name" value="DNA/RNA_pol_sf"/>
</dbReference>
<evidence type="ECO:0000256" key="1">
    <source>
        <dbReference type="PROSITE-ProRule" id="PRU00047"/>
    </source>
</evidence>
<dbReference type="Pfam" id="PF25597">
    <property type="entry name" value="SH3_retrovirus"/>
    <property type="match status" value="1"/>
</dbReference>
<dbReference type="Pfam" id="PF13960">
    <property type="entry name" value="DUF4218"/>
    <property type="match status" value="1"/>
</dbReference>
<feature type="compositionally biased region" description="Polar residues" evidence="3">
    <location>
        <begin position="1234"/>
        <end position="1246"/>
    </location>
</feature>
<dbReference type="PANTHER" id="PTHR48258:SF9">
    <property type="entry name" value="OS01G0348150 PROTEIN"/>
    <property type="match status" value="1"/>
</dbReference>
<name>A0AAD8TCC8_LOLMU</name>
<dbReference type="InterPro" id="IPR025452">
    <property type="entry name" value="DUF4218"/>
</dbReference>
<keyword evidence="2" id="KW-0175">Coiled coil</keyword>